<keyword evidence="1" id="KW-0812">Transmembrane</keyword>
<feature type="transmembrane region" description="Helical" evidence="1">
    <location>
        <begin position="21"/>
        <end position="41"/>
    </location>
</feature>
<keyword evidence="3" id="KW-1185">Reference proteome</keyword>
<dbReference type="InterPro" id="IPR013362">
    <property type="entry name" value="Pilus_4_PilV"/>
</dbReference>
<dbReference type="EMBL" id="JAVDWE010000001">
    <property type="protein sequence ID" value="MDR7092723.1"/>
    <property type="molecule type" value="Genomic_DNA"/>
</dbReference>
<dbReference type="Proteomes" id="UP001265550">
    <property type="component" value="Unassembled WGS sequence"/>
</dbReference>
<dbReference type="InterPro" id="IPR012902">
    <property type="entry name" value="N_methyl_site"/>
</dbReference>
<keyword evidence="1" id="KW-0472">Membrane</keyword>
<sequence length="160" mass="17244">MKKTHRSNHCTRRQDSRGASLIEVLVAVLILSLGLLGMAALQSRAVKGNVSSGQRAQAVMLSHYVIDVMRVDRESAKGGSYNTGSDFICNPNAFNGTSLAETSRRAWLTSVKQNIGRADDNTTCAHIACDADYACTVQIRWDDSLSGGLANQTLVISSRV</sequence>
<evidence type="ECO:0000313" key="2">
    <source>
        <dbReference type="EMBL" id="MDR7092723.1"/>
    </source>
</evidence>
<dbReference type="NCBIfam" id="TIGR02523">
    <property type="entry name" value="type_IV_pilV"/>
    <property type="match status" value="1"/>
</dbReference>
<dbReference type="RefSeq" id="WP_204731723.1">
    <property type="nucleotide sequence ID" value="NZ_JAVDWE010000001.1"/>
</dbReference>
<name>A0ABU1V5V6_9BURK</name>
<protein>
    <submittedName>
        <fullName evidence="2">Type IV pilus assembly protein PilV</fullName>
    </submittedName>
</protein>
<comment type="caution">
    <text evidence="2">The sequence shown here is derived from an EMBL/GenBank/DDBJ whole genome shotgun (WGS) entry which is preliminary data.</text>
</comment>
<evidence type="ECO:0000313" key="3">
    <source>
        <dbReference type="Proteomes" id="UP001265550"/>
    </source>
</evidence>
<organism evidence="2 3">
    <name type="scientific">Hydrogenophaga laconesensis</name>
    <dbReference type="NCBI Taxonomy" id="1805971"/>
    <lineage>
        <taxon>Bacteria</taxon>
        <taxon>Pseudomonadati</taxon>
        <taxon>Pseudomonadota</taxon>
        <taxon>Betaproteobacteria</taxon>
        <taxon>Burkholderiales</taxon>
        <taxon>Comamonadaceae</taxon>
        <taxon>Hydrogenophaga</taxon>
    </lineage>
</organism>
<accession>A0ABU1V5V6</accession>
<reference evidence="2 3" key="1">
    <citation type="submission" date="2023-07" db="EMBL/GenBank/DDBJ databases">
        <title>Sorghum-associated microbial communities from plants grown in Nebraska, USA.</title>
        <authorList>
            <person name="Schachtman D."/>
        </authorList>
    </citation>
    <scope>NUCLEOTIDE SEQUENCE [LARGE SCALE GENOMIC DNA]</scope>
    <source>
        <strain evidence="2 3">BE240</strain>
    </source>
</reference>
<evidence type="ECO:0000256" key="1">
    <source>
        <dbReference type="SAM" id="Phobius"/>
    </source>
</evidence>
<dbReference type="Pfam" id="PF07963">
    <property type="entry name" value="N_methyl"/>
    <property type="match status" value="1"/>
</dbReference>
<proteinExistence type="predicted"/>
<gene>
    <name evidence="2" type="ORF">J2X09_000446</name>
</gene>
<keyword evidence="1" id="KW-1133">Transmembrane helix</keyword>